<dbReference type="OrthoDB" id="9802340at2"/>
<evidence type="ECO:0000313" key="2">
    <source>
        <dbReference type="EMBL" id="KQL55306.1"/>
    </source>
</evidence>
<dbReference type="AlphaFoldDB" id="A0A0Q3WZZ5"/>
<dbReference type="PROSITE" id="PS51186">
    <property type="entry name" value="GNAT"/>
    <property type="match status" value="1"/>
</dbReference>
<dbReference type="InterPro" id="IPR050276">
    <property type="entry name" value="MshD_Acetyltransferase"/>
</dbReference>
<dbReference type="Proteomes" id="UP000051888">
    <property type="component" value="Unassembled WGS sequence"/>
</dbReference>
<dbReference type="EMBL" id="LJJC01000004">
    <property type="protein sequence ID" value="KQL55306.1"/>
    <property type="molecule type" value="Genomic_DNA"/>
</dbReference>
<organism evidence="2 3">
    <name type="scientific">Heyndrickxia shackletonii</name>
    <dbReference type="NCBI Taxonomy" id="157838"/>
    <lineage>
        <taxon>Bacteria</taxon>
        <taxon>Bacillati</taxon>
        <taxon>Bacillota</taxon>
        <taxon>Bacilli</taxon>
        <taxon>Bacillales</taxon>
        <taxon>Bacillaceae</taxon>
        <taxon>Heyndrickxia</taxon>
    </lineage>
</organism>
<dbReference type="Pfam" id="PF00583">
    <property type="entry name" value="Acetyltransf_1"/>
    <property type="match status" value="1"/>
</dbReference>
<dbReference type="CDD" id="cd04301">
    <property type="entry name" value="NAT_SF"/>
    <property type="match status" value="1"/>
</dbReference>
<dbReference type="InterPro" id="IPR000182">
    <property type="entry name" value="GNAT_dom"/>
</dbReference>
<dbReference type="PANTHER" id="PTHR43617">
    <property type="entry name" value="L-AMINO ACID N-ACETYLTRANSFERASE"/>
    <property type="match status" value="1"/>
</dbReference>
<evidence type="ECO:0000313" key="3">
    <source>
        <dbReference type="Proteomes" id="UP000051888"/>
    </source>
</evidence>
<dbReference type="GO" id="GO:0016747">
    <property type="term" value="F:acyltransferase activity, transferring groups other than amino-acyl groups"/>
    <property type="evidence" value="ECO:0007669"/>
    <property type="project" value="InterPro"/>
</dbReference>
<feature type="domain" description="N-acetyltransferase" evidence="1">
    <location>
        <begin position="4"/>
        <end position="170"/>
    </location>
</feature>
<keyword evidence="3" id="KW-1185">Reference proteome</keyword>
<sequence>METLQIRKAVENDAEQIIQHTKKVLEENPDVMGTTLEEFNITIEEEKDWIISHNKHGLLLVAEVNGMIIGLLNFQLSPRKRFSHQGIFGMSIQEEFTNRGIGGALIKNLFAWAKKDSRVEKISLEVFSNNKRAIHLYTKMGFTEEGRRKKQIKLGPNEYVDDILMSKFIL</sequence>
<proteinExistence type="predicted"/>
<evidence type="ECO:0000259" key="1">
    <source>
        <dbReference type="PROSITE" id="PS51186"/>
    </source>
</evidence>
<accession>A0A0Q3WZZ5</accession>
<protein>
    <recommendedName>
        <fullName evidence="1">N-acetyltransferase domain-containing protein</fullName>
    </recommendedName>
</protein>
<dbReference type="InterPro" id="IPR016181">
    <property type="entry name" value="Acyl_CoA_acyltransferase"/>
</dbReference>
<name>A0A0Q3WZZ5_9BACI</name>
<dbReference type="PATRIC" id="fig|157838.3.peg.415"/>
<reference evidence="2 3" key="1">
    <citation type="submission" date="2015-09" db="EMBL/GenBank/DDBJ databases">
        <title>Genome sequencing project for genomic taxonomy and phylogenomics of Bacillus-like bacteria.</title>
        <authorList>
            <person name="Liu B."/>
            <person name="Wang J."/>
            <person name="Zhu Y."/>
            <person name="Liu G."/>
            <person name="Chen Q."/>
            <person name="Chen Z."/>
            <person name="Lan J."/>
            <person name="Che J."/>
            <person name="Ge C."/>
            <person name="Shi H."/>
            <person name="Pan Z."/>
            <person name="Liu X."/>
        </authorList>
    </citation>
    <scope>NUCLEOTIDE SEQUENCE [LARGE SCALE GENOMIC DNA]</scope>
    <source>
        <strain evidence="2 3">LMG 18435</strain>
    </source>
</reference>
<dbReference type="Gene3D" id="3.40.630.30">
    <property type="match status" value="1"/>
</dbReference>
<gene>
    <name evidence="2" type="ORF">AN964_01875</name>
</gene>
<dbReference type="STRING" id="157838.AN964_01875"/>
<comment type="caution">
    <text evidence="2">The sequence shown here is derived from an EMBL/GenBank/DDBJ whole genome shotgun (WGS) entry which is preliminary data.</text>
</comment>
<dbReference type="SUPFAM" id="SSF55729">
    <property type="entry name" value="Acyl-CoA N-acyltransferases (Nat)"/>
    <property type="match status" value="1"/>
</dbReference>
<dbReference type="PANTHER" id="PTHR43617:SF22">
    <property type="entry name" value="L-AMINO ACID N-ACETYLTRANSFERASE AAAT"/>
    <property type="match status" value="1"/>
</dbReference>